<evidence type="ECO:0000313" key="2">
    <source>
        <dbReference type="EMBL" id="KAL0098551.1"/>
    </source>
</evidence>
<sequence>MRRNDRVRAHTPPTVACCGVRRIRRRRIREDCRSGRVCRDLESSKRERTPGILWRRRDSRVVRIAEWRVRRFSPLLFLRSRARAIARAEGFVEYANATSWFSHRADNRRLPLSPLLCLAGFHQGFTKALALSARSLSILAERRQSQRDARTHTRTGGKDVRGGDKRGELLQGVYTLYVYTRRTKKSRSASRAPPPGVKQADNSFALVLPEGGLCAACGARGIQG</sequence>
<dbReference type="Proteomes" id="UP001430953">
    <property type="component" value="Unassembled WGS sequence"/>
</dbReference>
<comment type="caution">
    <text evidence="2">The sequence shown here is derived from an EMBL/GenBank/DDBJ whole genome shotgun (WGS) entry which is preliminary data.</text>
</comment>
<protein>
    <submittedName>
        <fullName evidence="2">Uncharacterized protein</fullName>
    </submittedName>
</protein>
<keyword evidence="3" id="KW-1185">Reference proteome</keyword>
<reference evidence="2 3" key="1">
    <citation type="submission" date="2023-03" db="EMBL/GenBank/DDBJ databases">
        <title>High recombination rates correlate with genetic variation in Cardiocondyla obscurior ants.</title>
        <authorList>
            <person name="Errbii M."/>
        </authorList>
    </citation>
    <scope>NUCLEOTIDE SEQUENCE [LARGE SCALE GENOMIC DNA]</scope>
    <source>
        <strain evidence="2">Alpha-2009</strain>
        <tissue evidence="2">Whole body</tissue>
    </source>
</reference>
<dbReference type="EMBL" id="JADYXP020000052">
    <property type="protein sequence ID" value="KAL0098551.1"/>
    <property type="molecule type" value="Genomic_DNA"/>
</dbReference>
<evidence type="ECO:0000313" key="3">
    <source>
        <dbReference type="Proteomes" id="UP001430953"/>
    </source>
</evidence>
<feature type="region of interest" description="Disordered" evidence="1">
    <location>
        <begin position="143"/>
        <end position="165"/>
    </location>
</feature>
<gene>
    <name evidence="2" type="ORF">PUN28_020507</name>
</gene>
<proteinExistence type="predicted"/>
<evidence type="ECO:0000256" key="1">
    <source>
        <dbReference type="SAM" id="MobiDB-lite"/>
    </source>
</evidence>
<organism evidence="2 3">
    <name type="scientific">Cardiocondyla obscurior</name>
    <dbReference type="NCBI Taxonomy" id="286306"/>
    <lineage>
        <taxon>Eukaryota</taxon>
        <taxon>Metazoa</taxon>
        <taxon>Ecdysozoa</taxon>
        <taxon>Arthropoda</taxon>
        <taxon>Hexapoda</taxon>
        <taxon>Insecta</taxon>
        <taxon>Pterygota</taxon>
        <taxon>Neoptera</taxon>
        <taxon>Endopterygota</taxon>
        <taxon>Hymenoptera</taxon>
        <taxon>Apocrita</taxon>
        <taxon>Aculeata</taxon>
        <taxon>Formicoidea</taxon>
        <taxon>Formicidae</taxon>
        <taxon>Myrmicinae</taxon>
        <taxon>Cardiocondyla</taxon>
    </lineage>
</organism>
<name>A0AAW2E8F9_9HYME</name>
<dbReference type="AlphaFoldDB" id="A0AAW2E8F9"/>
<accession>A0AAW2E8F9</accession>